<organism evidence="2 3">
    <name type="scientific">Araneus ventricosus</name>
    <name type="common">Orbweaver spider</name>
    <name type="synonym">Epeira ventricosa</name>
    <dbReference type="NCBI Taxonomy" id="182803"/>
    <lineage>
        <taxon>Eukaryota</taxon>
        <taxon>Metazoa</taxon>
        <taxon>Ecdysozoa</taxon>
        <taxon>Arthropoda</taxon>
        <taxon>Chelicerata</taxon>
        <taxon>Arachnida</taxon>
        <taxon>Araneae</taxon>
        <taxon>Araneomorphae</taxon>
        <taxon>Entelegynae</taxon>
        <taxon>Araneoidea</taxon>
        <taxon>Araneidae</taxon>
        <taxon>Araneus</taxon>
    </lineage>
</organism>
<dbReference type="Proteomes" id="UP000499080">
    <property type="component" value="Unassembled WGS sequence"/>
</dbReference>
<dbReference type="AlphaFoldDB" id="A0A4Y2I5G8"/>
<keyword evidence="3" id="KW-1185">Reference proteome</keyword>
<dbReference type="EMBL" id="BGPR01002408">
    <property type="protein sequence ID" value="GBM72918.1"/>
    <property type="molecule type" value="Genomic_DNA"/>
</dbReference>
<evidence type="ECO:0000259" key="1">
    <source>
        <dbReference type="Pfam" id="PF18701"/>
    </source>
</evidence>
<protein>
    <recommendedName>
        <fullName evidence="1">DUF5641 domain-containing protein</fullName>
    </recommendedName>
</protein>
<name>A0A4Y2I5G8_ARAVE</name>
<gene>
    <name evidence="2" type="ORF">AVEN_68496_1</name>
</gene>
<evidence type="ECO:0000313" key="3">
    <source>
        <dbReference type="Proteomes" id="UP000499080"/>
    </source>
</evidence>
<accession>A0A4Y2I5G8</accession>
<dbReference type="OrthoDB" id="6514903at2759"/>
<reference evidence="2 3" key="1">
    <citation type="journal article" date="2019" name="Sci. Rep.">
        <title>Orb-weaving spider Araneus ventricosus genome elucidates the spidroin gene catalogue.</title>
        <authorList>
            <person name="Kono N."/>
            <person name="Nakamura H."/>
            <person name="Ohtoshi R."/>
            <person name="Moran D.A.P."/>
            <person name="Shinohara A."/>
            <person name="Yoshida Y."/>
            <person name="Fujiwara M."/>
            <person name="Mori M."/>
            <person name="Tomita M."/>
            <person name="Arakawa K."/>
        </authorList>
    </citation>
    <scope>NUCLEOTIDE SEQUENCE [LARGE SCALE GENOMIC DNA]</scope>
</reference>
<evidence type="ECO:0000313" key="2">
    <source>
        <dbReference type="EMBL" id="GBM72918.1"/>
    </source>
</evidence>
<dbReference type="Pfam" id="PF18701">
    <property type="entry name" value="DUF5641"/>
    <property type="match status" value="1"/>
</dbReference>
<feature type="domain" description="DUF5641" evidence="1">
    <location>
        <begin position="28"/>
        <end position="113"/>
    </location>
</feature>
<dbReference type="InterPro" id="IPR040676">
    <property type="entry name" value="DUF5641"/>
</dbReference>
<proteinExistence type="predicted"/>
<comment type="caution">
    <text evidence="2">The sequence shown here is derived from an EMBL/GenBank/DDBJ whole genome shotgun (WGS) entry which is preliminary data.</text>
</comment>
<sequence length="122" mass="14064">MLSAPSAFVLPQSTESELTRGRRRQLDLVNAFLSRWRKNYLIELRSVHQSLPSVKNPVFIKKDSTVQIHEDKVPKMMWKYGLVTELHVGTDGKTRSCTVKLPSGTFLRRLVQLLYPLEPEDN</sequence>